<feature type="transmembrane region" description="Helical" evidence="7">
    <location>
        <begin position="511"/>
        <end position="532"/>
    </location>
</feature>
<dbReference type="GeneID" id="92074583"/>
<evidence type="ECO:0000313" key="8">
    <source>
        <dbReference type="EMBL" id="KAK7956077.1"/>
    </source>
</evidence>
<dbReference type="RefSeq" id="XP_066701383.1">
    <property type="nucleotide sequence ID" value="XM_066841521.1"/>
</dbReference>
<evidence type="ECO:0000256" key="6">
    <source>
        <dbReference type="SAM" id="MobiDB-lite"/>
    </source>
</evidence>
<comment type="caution">
    <text evidence="8">The sequence shown here is derived from an EMBL/GenBank/DDBJ whole genome shotgun (WGS) entry which is preliminary data.</text>
</comment>
<feature type="transmembrane region" description="Helical" evidence="7">
    <location>
        <begin position="293"/>
        <end position="310"/>
    </location>
</feature>
<feature type="compositionally biased region" description="Polar residues" evidence="6">
    <location>
        <begin position="1"/>
        <end position="11"/>
    </location>
</feature>
<dbReference type="EMBL" id="JAQQWE010000004">
    <property type="protein sequence ID" value="KAK7956077.1"/>
    <property type="molecule type" value="Genomic_DNA"/>
</dbReference>
<evidence type="ECO:0000256" key="4">
    <source>
        <dbReference type="ARBA" id="ARBA00022989"/>
    </source>
</evidence>
<keyword evidence="3 7" id="KW-0812">Transmembrane</keyword>
<accession>A0ABR1QH55</accession>
<feature type="region of interest" description="Disordered" evidence="6">
    <location>
        <begin position="148"/>
        <end position="186"/>
    </location>
</feature>
<dbReference type="Proteomes" id="UP001391051">
    <property type="component" value="Unassembled WGS sequence"/>
</dbReference>
<keyword evidence="5 7" id="KW-0472">Membrane</keyword>
<feature type="transmembrane region" description="Helical" evidence="7">
    <location>
        <begin position="330"/>
        <end position="348"/>
    </location>
</feature>
<gene>
    <name evidence="8" type="ORF">PG986_005299</name>
</gene>
<dbReference type="CDD" id="cd13132">
    <property type="entry name" value="MATE_eukaryotic"/>
    <property type="match status" value="1"/>
</dbReference>
<proteinExistence type="inferred from homology"/>
<keyword evidence="9" id="KW-1185">Reference proteome</keyword>
<keyword evidence="4 7" id="KW-1133">Transmembrane helix</keyword>
<dbReference type="PANTHER" id="PTHR11206">
    <property type="entry name" value="MULTIDRUG RESISTANCE PROTEIN"/>
    <property type="match status" value="1"/>
</dbReference>
<evidence type="ECO:0000313" key="9">
    <source>
        <dbReference type="Proteomes" id="UP001391051"/>
    </source>
</evidence>
<comment type="subcellular location">
    <subcellularLocation>
        <location evidence="1">Membrane</location>
        <topology evidence="1">Multi-pass membrane protein</topology>
    </subcellularLocation>
</comment>
<comment type="similarity">
    <text evidence="2">Belongs to the multi antimicrobial extrusion (MATE) (TC 2.A.66.1) family.</text>
</comment>
<feature type="transmembrane region" description="Helical" evidence="7">
    <location>
        <begin position="432"/>
        <end position="450"/>
    </location>
</feature>
<feature type="transmembrane region" description="Helical" evidence="7">
    <location>
        <begin position="392"/>
        <end position="411"/>
    </location>
</feature>
<feature type="transmembrane region" description="Helical" evidence="7">
    <location>
        <begin position="544"/>
        <end position="565"/>
    </location>
</feature>
<evidence type="ECO:0000256" key="3">
    <source>
        <dbReference type="ARBA" id="ARBA00022692"/>
    </source>
</evidence>
<evidence type="ECO:0000256" key="7">
    <source>
        <dbReference type="SAM" id="Phobius"/>
    </source>
</evidence>
<feature type="region of interest" description="Disordered" evidence="6">
    <location>
        <begin position="1"/>
        <end position="23"/>
    </location>
</feature>
<feature type="transmembrane region" description="Helical" evidence="7">
    <location>
        <begin position="610"/>
        <end position="630"/>
    </location>
</feature>
<sequence>MTSPRPTNSNGGREDGRRDDPAEIVASSWTPSFRAMSPLAHGILAQDLAEDREAGIVAEYSGSSDTEDVGANPTLYRQPAGMTFGDRRPVMLPEPVDGSVLTRIEKKQSRNEEEALLRDNHLLGPAHPPGENAGLFTRTYQRLFGDTTSQARKTQQQASGASGGGPSETSPLLTGSTTPGLDPSDAHFNEQWEAAVASGKMHTTWQREVKTITVYSLPLIVTFVLQYSINISGIFSVGHIGKIELGAVSLATMTANITCYAPFQGLTTSLDTLCSQAYGSGHKHLVGLQFQRMIYFLWALTFPIAVVWFFAEDILLLMIPDPRSAELAGLYLRITIAGIPGFCALECGKRFVQSQGLFHVTTYVLIIAAPLNVLMQWLFVWKFEWGFKGAPIAVVITQNLMPVLLFLYVRFGDGMQCWGGFSKRALTNWRPMIKLALPGMVMVLAEWFAFEILTLASSQFGTSYLAAQSCLMTLTSTTFQVPFPLSIAASTRLANLIGAKLVDAAKTSAKVAFFGALMVALFNVTLLSSLRYKLPLLFTSDQEVIELVATIMPLVAVMQLFDGMAAMAHGLLRGIGRQHFGGYSNLLSYYLVALPISFGLGFGLDWRLVGLWIGVTIGLIIVATVEYWYIWRSDWDQSVREAEDRNASA</sequence>
<protein>
    <submittedName>
        <fullName evidence="8">Uncharacterized protein</fullName>
    </submittedName>
</protein>
<reference evidence="8 9" key="1">
    <citation type="submission" date="2023-01" db="EMBL/GenBank/DDBJ databases">
        <title>Analysis of 21 Apiospora genomes using comparative genomics revels a genus with tremendous synthesis potential of carbohydrate active enzymes and secondary metabolites.</title>
        <authorList>
            <person name="Sorensen T."/>
        </authorList>
    </citation>
    <scope>NUCLEOTIDE SEQUENCE [LARGE SCALE GENOMIC DNA]</scope>
    <source>
        <strain evidence="8 9">CBS 24483</strain>
    </source>
</reference>
<evidence type="ECO:0000256" key="5">
    <source>
        <dbReference type="ARBA" id="ARBA00023136"/>
    </source>
</evidence>
<organism evidence="8 9">
    <name type="scientific">Apiospora aurea</name>
    <dbReference type="NCBI Taxonomy" id="335848"/>
    <lineage>
        <taxon>Eukaryota</taxon>
        <taxon>Fungi</taxon>
        <taxon>Dikarya</taxon>
        <taxon>Ascomycota</taxon>
        <taxon>Pezizomycotina</taxon>
        <taxon>Sordariomycetes</taxon>
        <taxon>Xylariomycetidae</taxon>
        <taxon>Amphisphaeriales</taxon>
        <taxon>Apiosporaceae</taxon>
        <taxon>Apiospora</taxon>
    </lineage>
</organism>
<dbReference type="InterPro" id="IPR045069">
    <property type="entry name" value="MATE_euk"/>
</dbReference>
<dbReference type="NCBIfam" id="TIGR00797">
    <property type="entry name" value="matE"/>
    <property type="match status" value="1"/>
</dbReference>
<name>A0ABR1QH55_9PEZI</name>
<dbReference type="InterPro" id="IPR002528">
    <property type="entry name" value="MATE_fam"/>
</dbReference>
<evidence type="ECO:0000256" key="1">
    <source>
        <dbReference type="ARBA" id="ARBA00004141"/>
    </source>
</evidence>
<feature type="compositionally biased region" description="Polar residues" evidence="6">
    <location>
        <begin position="167"/>
        <end position="179"/>
    </location>
</feature>
<evidence type="ECO:0000256" key="2">
    <source>
        <dbReference type="ARBA" id="ARBA00010199"/>
    </source>
</evidence>
<feature type="transmembrane region" description="Helical" evidence="7">
    <location>
        <begin position="586"/>
        <end position="604"/>
    </location>
</feature>
<feature type="compositionally biased region" description="Basic and acidic residues" evidence="6">
    <location>
        <begin position="12"/>
        <end position="21"/>
    </location>
</feature>
<dbReference type="Pfam" id="PF01554">
    <property type="entry name" value="MatE"/>
    <property type="match status" value="2"/>
</dbReference>
<feature type="transmembrane region" description="Helical" evidence="7">
    <location>
        <begin position="360"/>
        <end position="380"/>
    </location>
</feature>